<dbReference type="RefSeq" id="WP_066882585.1">
    <property type="nucleotide sequence ID" value="NZ_LODL01000019.1"/>
</dbReference>
<dbReference type="PANTHER" id="PTHR12302">
    <property type="entry name" value="EBNA2 BINDING PROTEIN P100"/>
    <property type="match status" value="1"/>
</dbReference>
<gene>
    <name evidence="6" type="ORF">AT959_08640</name>
</gene>
<dbReference type="PANTHER" id="PTHR12302:SF3">
    <property type="entry name" value="SERINE_THREONINE-PROTEIN KINASE 31"/>
    <property type="match status" value="1"/>
</dbReference>
<dbReference type="Proteomes" id="UP000070186">
    <property type="component" value="Unassembled WGS sequence"/>
</dbReference>
<feature type="compositionally biased region" description="Gly residues" evidence="4">
    <location>
        <begin position="208"/>
        <end position="221"/>
    </location>
</feature>
<comment type="caution">
    <text evidence="6">The sequence shown here is derived from an EMBL/GenBank/DDBJ whole genome shotgun (WGS) entry which is preliminary data.</text>
</comment>
<evidence type="ECO:0000256" key="3">
    <source>
        <dbReference type="ARBA" id="ARBA00022801"/>
    </source>
</evidence>
<sequence length="237" mass="25434">MRTLIILALVGFVTCLHAEVISGKVVRIADGDTVTILAEGNQQVTVRLADIDAPEKGQAFGNAARQALADAVFLKNIQVDVVKIDKYGRSVGYVVADGNDVNQMLVRDGHAWVYRQYVTRKSYLQDEEAARNRRAGLWKDTNPKAPWEFRRGGKDSPSTLHSDESGNVVKRSTGTGEAQTEIAEKMFSHVPANVYGGPGPSTSVGGGYQGGGGTIHTGPRGGRYTITSGGNKSYIPK</sequence>
<proteinExistence type="predicted"/>
<dbReference type="GO" id="GO:0003676">
    <property type="term" value="F:nucleic acid binding"/>
    <property type="evidence" value="ECO:0007669"/>
    <property type="project" value="InterPro"/>
</dbReference>
<evidence type="ECO:0000313" key="6">
    <source>
        <dbReference type="EMBL" id="KXB30787.1"/>
    </source>
</evidence>
<dbReference type="InterPro" id="IPR035437">
    <property type="entry name" value="SNase_OB-fold_sf"/>
</dbReference>
<feature type="region of interest" description="Disordered" evidence="4">
    <location>
        <begin position="208"/>
        <end position="237"/>
    </location>
</feature>
<feature type="domain" description="TNase-like" evidence="5">
    <location>
        <begin position="19"/>
        <end position="140"/>
    </location>
</feature>
<dbReference type="Gene3D" id="2.40.50.90">
    <property type="match status" value="1"/>
</dbReference>
<evidence type="ECO:0000259" key="5">
    <source>
        <dbReference type="PROSITE" id="PS50830"/>
    </source>
</evidence>
<dbReference type="AlphaFoldDB" id="A0A133XIL2"/>
<dbReference type="InterPro" id="IPR016071">
    <property type="entry name" value="Staphylococal_nuclease_OB-fold"/>
</dbReference>
<dbReference type="PROSITE" id="PS50830">
    <property type="entry name" value="TNASE_3"/>
    <property type="match status" value="1"/>
</dbReference>
<evidence type="ECO:0000256" key="4">
    <source>
        <dbReference type="SAM" id="MobiDB-lite"/>
    </source>
</evidence>
<dbReference type="InterPro" id="IPR002071">
    <property type="entry name" value="Thermonucl_AS"/>
</dbReference>
<dbReference type="GO" id="GO:0016787">
    <property type="term" value="F:hydrolase activity"/>
    <property type="evidence" value="ECO:0007669"/>
    <property type="project" value="UniProtKB-KW"/>
</dbReference>
<evidence type="ECO:0000256" key="1">
    <source>
        <dbReference type="ARBA" id="ARBA00022722"/>
    </source>
</evidence>
<dbReference type="PROSITE" id="PS01123">
    <property type="entry name" value="TNASE_1"/>
    <property type="match status" value="1"/>
</dbReference>
<accession>A0A133XIL2</accession>
<dbReference type="SMART" id="SM00318">
    <property type="entry name" value="SNc"/>
    <property type="match status" value="1"/>
</dbReference>
<feature type="region of interest" description="Disordered" evidence="4">
    <location>
        <begin position="146"/>
        <end position="176"/>
    </location>
</feature>
<dbReference type="EMBL" id="LODL01000019">
    <property type="protein sequence ID" value="KXB30787.1"/>
    <property type="molecule type" value="Genomic_DNA"/>
</dbReference>
<dbReference type="Pfam" id="PF00565">
    <property type="entry name" value="SNase"/>
    <property type="match status" value="1"/>
</dbReference>
<reference evidence="6 7" key="1">
    <citation type="submission" date="2015-12" db="EMBL/GenBank/DDBJ databases">
        <title>Nitrous oxide reduction kinetics distinguish bacteria harboring typical versus atypical NosZ.</title>
        <authorList>
            <person name="Yoon S."/>
            <person name="Nissen S."/>
            <person name="Park D."/>
            <person name="Sanford R.A."/>
            <person name="Loeffler F.E."/>
        </authorList>
    </citation>
    <scope>NUCLEOTIDE SEQUENCE [LARGE SCALE GENOMIC DNA]</scope>
    <source>
        <strain evidence="6 7">ATCC BAA-841</strain>
    </source>
</reference>
<dbReference type="STRING" id="281362.AT959_08640"/>
<name>A0A133XIL2_9RHOO</name>
<keyword evidence="1" id="KW-0540">Nuclease</keyword>
<keyword evidence="7" id="KW-1185">Reference proteome</keyword>
<organism evidence="6 7">
    <name type="scientific">Dechloromonas denitrificans</name>
    <dbReference type="NCBI Taxonomy" id="281362"/>
    <lineage>
        <taxon>Bacteria</taxon>
        <taxon>Pseudomonadati</taxon>
        <taxon>Pseudomonadota</taxon>
        <taxon>Betaproteobacteria</taxon>
        <taxon>Rhodocyclales</taxon>
        <taxon>Azonexaceae</taxon>
        <taxon>Dechloromonas</taxon>
    </lineage>
</organism>
<dbReference type="CDD" id="cd00175">
    <property type="entry name" value="SNc"/>
    <property type="match status" value="1"/>
</dbReference>
<dbReference type="GO" id="GO:0004519">
    <property type="term" value="F:endonuclease activity"/>
    <property type="evidence" value="ECO:0007669"/>
    <property type="project" value="UniProtKB-KW"/>
</dbReference>
<evidence type="ECO:0000256" key="2">
    <source>
        <dbReference type="ARBA" id="ARBA00022759"/>
    </source>
</evidence>
<dbReference type="SUPFAM" id="SSF50199">
    <property type="entry name" value="Staphylococcal nuclease"/>
    <property type="match status" value="1"/>
</dbReference>
<keyword evidence="3" id="KW-0378">Hydrolase</keyword>
<evidence type="ECO:0000313" key="7">
    <source>
        <dbReference type="Proteomes" id="UP000070186"/>
    </source>
</evidence>
<keyword evidence="2" id="KW-0255">Endonuclease</keyword>
<protein>
    <recommendedName>
        <fullName evidence="5">TNase-like domain-containing protein</fullName>
    </recommendedName>
</protein>